<feature type="region of interest" description="Disordered" evidence="2">
    <location>
        <begin position="1"/>
        <end position="99"/>
    </location>
</feature>
<dbReference type="VEuPathDB" id="TriTrypDB:BSAL_75595"/>
<keyword evidence="1" id="KW-0175">Coiled coil</keyword>
<evidence type="ECO:0000313" key="4">
    <source>
        <dbReference type="Proteomes" id="UP000051952"/>
    </source>
</evidence>
<keyword evidence="4" id="KW-1185">Reference proteome</keyword>
<feature type="compositionally biased region" description="Polar residues" evidence="2">
    <location>
        <begin position="1255"/>
        <end position="1271"/>
    </location>
</feature>
<name>A0A0S4IYX2_BODSA</name>
<evidence type="ECO:0000256" key="1">
    <source>
        <dbReference type="SAM" id="Coils"/>
    </source>
</evidence>
<feature type="region of interest" description="Disordered" evidence="2">
    <location>
        <begin position="1035"/>
        <end position="1067"/>
    </location>
</feature>
<feature type="region of interest" description="Disordered" evidence="2">
    <location>
        <begin position="1223"/>
        <end position="1325"/>
    </location>
</feature>
<reference evidence="4" key="1">
    <citation type="submission" date="2015-09" db="EMBL/GenBank/DDBJ databases">
        <authorList>
            <consortium name="Pathogen Informatics"/>
        </authorList>
    </citation>
    <scope>NUCLEOTIDE SEQUENCE [LARGE SCALE GENOMIC DNA]</scope>
    <source>
        <strain evidence="4">Lake Konstanz</strain>
    </source>
</reference>
<sequence length="1325" mass="144647">MQPSQPLPLSQIGKLKSAASSSNPQGGIPVTTSAPSSRPGTAEERRKELHKTLRDRHTPQHRSHFFGRPGSSGTTRPHQSGTSGGAESPDVGLEGPTWSNASLVNTQSLAARVEETDNVQLSPSQRHMSKQMRALADRTAKAEAEVATQEHMQQLFAGLPWWRRIVVDENFRRRVATLAARAIRAQEGYHRPDADAQNISLPPMFRWEAMSAENRVVQPTPGASCGPLDGVTHRWKGPFPPNGFVQLTPNVLNLRATAEKKGPLHINVYVPMRPKRQHHHASDQEDFDGTHALDELGGVRGDGMEHRTIGQMILDYEDAQRRKFELEMEAKRQQREAALNGGAGGSNGGMGGTRGKLAMDDEGFLTIDGVRLEQRYVGTLRPSFLLLRWRIICNAIHEYGASVSGLGVGRPGFVVAASPAALQASPILPSSAASMFGGSMPGSAPGTPRRTVKWNHSNNNNSSSPASVVHGVPDALELQQQQSIITSPTTPGASSTPSWLEGLPKFGVPVFAVEARPARNVYDQSTDKRRVEAYPPSKISGAFTSIRREDIPESQDIPESRRQFLFQAPGCRKAVHRLFQELHQDATGRIHQAAYVEFMLDLLHVFLPTFHAQSNIEVAEDEWLCRGVPEFPDFTIFYRNLFDFPLILCRERNTMTEEQYISVWDLLYEALYGREKLLGWYEVDIKRTQLLMGLPAPTTTTSYAAVRSSSPSAVLGGSSSVAANADALSWKAHLPSYLCPTSPESAIEVPLRKNADHYALHRVATHIESTHQQVQLSDPARRTFLIHRLASTHLANRTHQEGKSGDLSPAASFRLAAAASAGRRRNRKMEGGVDAEDNNDDDDDYLASPLLEGGGDAGVQFPSLALQVKQLADREKKAATSPGARGQRGKLHKTERQREEARRINEMLAIENKASSLNLYEEVYESPEMPRDDIDEILDYCSEISDTDLMDGSGEEEDLDEDEMIRSLDSAGGVPLGPHDAEVAAVAAAKAAAAARRKRSIRTLYHEDRLQRELRAEREAQEALEAKLLQQRRAALQQKQQRLSPPDLSLSGMSGRRRLSSISPTKPAALRRTSLVAQIAGNSKLGINTARSDDGQTQLSLSGRAPSPTSHKDSEIPVTSGGGIGPSGALSTNDAAAAHDPRPKMVLSPEHAQRVRRAERERVRQLALPNGNELVPTLSPSAPTPLVPPVAVPLQYRTFLASHLTGGARTALDASELQLIHTTPQQQKSSATRLPYGGGSQQHQRRPETAMSAHASLSVNPFQRLSRQTKSLIEATPQGGKSRQATTVDGGADWSSAEQADPQLVTEDPNSLGTPRRKVTTGNHS</sequence>
<accession>A0A0S4IYX2</accession>
<feature type="compositionally biased region" description="Gly residues" evidence="2">
    <location>
        <begin position="341"/>
        <end position="353"/>
    </location>
</feature>
<evidence type="ECO:0000256" key="2">
    <source>
        <dbReference type="SAM" id="MobiDB-lite"/>
    </source>
</evidence>
<dbReference type="EMBL" id="CYKH01000693">
    <property type="protein sequence ID" value="CUG19222.1"/>
    <property type="molecule type" value="Genomic_DNA"/>
</dbReference>
<feature type="compositionally biased region" description="Low complexity" evidence="2">
    <location>
        <begin position="1035"/>
        <end position="1054"/>
    </location>
</feature>
<feature type="region of interest" description="Disordered" evidence="2">
    <location>
        <begin position="819"/>
        <end position="841"/>
    </location>
</feature>
<feature type="compositionally biased region" description="Polar residues" evidence="2">
    <location>
        <begin position="1223"/>
        <end position="1232"/>
    </location>
</feature>
<organism evidence="3 4">
    <name type="scientific">Bodo saltans</name>
    <name type="common">Flagellated protozoan</name>
    <dbReference type="NCBI Taxonomy" id="75058"/>
    <lineage>
        <taxon>Eukaryota</taxon>
        <taxon>Discoba</taxon>
        <taxon>Euglenozoa</taxon>
        <taxon>Kinetoplastea</taxon>
        <taxon>Metakinetoplastina</taxon>
        <taxon>Eubodonida</taxon>
        <taxon>Bodonidae</taxon>
        <taxon>Bodo</taxon>
    </lineage>
</organism>
<protein>
    <submittedName>
        <fullName evidence="3">Uncharacterized protein</fullName>
    </submittedName>
</protein>
<proteinExistence type="predicted"/>
<feature type="compositionally biased region" description="Polar residues" evidence="2">
    <location>
        <begin position="18"/>
        <end position="39"/>
    </location>
</feature>
<feature type="region of interest" description="Disordered" evidence="2">
    <location>
        <begin position="334"/>
        <end position="353"/>
    </location>
</feature>
<feature type="compositionally biased region" description="Basic and acidic residues" evidence="2">
    <location>
        <begin position="41"/>
        <end position="58"/>
    </location>
</feature>
<gene>
    <name evidence="3" type="ORF">BSAL_75595</name>
</gene>
<evidence type="ECO:0000313" key="3">
    <source>
        <dbReference type="EMBL" id="CUG19222.1"/>
    </source>
</evidence>
<feature type="compositionally biased region" description="Polar residues" evidence="2">
    <location>
        <begin position="71"/>
        <end position="81"/>
    </location>
</feature>
<feature type="coiled-coil region" evidence="1">
    <location>
        <begin position="1007"/>
        <end position="1034"/>
    </location>
</feature>
<feature type="region of interest" description="Disordered" evidence="2">
    <location>
        <begin position="874"/>
        <end position="897"/>
    </location>
</feature>
<dbReference type="OrthoDB" id="273796at2759"/>
<dbReference type="Proteomes" id="UP000051952">
    <property type="component" value="Unassembled WGS sequence"/>
</dbReference>
<feature type="compositionally biased region" description="Polar residues" evidence="2">
    <location>
        <begin position="1086"/>
        <end position="1101"/>
    </location>
</feature>
<feature type="region of interest" description="Disordered" evidence="2">
    <location>
        <begin position="1086"/>
        <end position="1152"/>
    </location>
</feature>